<feature type="transmembrane region" description="Helical" evidence="1">
    <location>
        <begin position="237"/>
        <end position="259"/>
    </location>
</feature>
<feature type="transmembrane region" description="Helical" evidence="1">
    <location>
        <begin position="188"/>
        <end position="207"/>
    </location>
</feature>
<proteinExistence type="predicted"/>
<dbReference type="PANTHER" id="PTHR37305">
    <property type="entry name" value="INTEGRAL MEMBRANE PROTEIN-RELATED"/>
    <property type="match status" value="1"/>
</dbReference>
<dbReference type="GO" id="GO:0005886">
    <property type="term" value="C:plasma membrane"/>
    <property type="evidence" value="ECO:0007669"/>
    <property type="project" value="UniProtKB-SubCell"/>
</dbReference>
<feature type="transmembrane region" description="Helical" evidence="1">
    <location>
        <begin position="67"/>
        <end position="90"/>
    </location>
</feature>
<reference evidence="2" key="1">
    <citation type="submission" date="2023-05" db="EMBL/GenBank/DDBJ databases">
        <title>Mariniplasma microaerophilum sp. nov., a novel anaerobic mollicute isolated from terrestrial mud volcano, Taman Peninsula, Russia.</title>
        <authorList>
            <person name="Khomyakova M.A."/>
            <person name="Merkel A.Y."/>
            <person name="Slobodkin A.I."/>
        </authorList>
    </citation>
    <scope>NUCLEOTIDE SEQUENCE</scope>
    <source>
        <strain evidence="2">M4Ah</strain>
    </source>
</reference>
<keyword evidence="3" id="KW-1185">Reference proteome</keyword>
<feature type="transmembrane region" description="Helical" evidence="1">
    <location>
        <begin position="123"/>
        <end position="144"/>
    </location>
</feature>
<dbReference type="RefSeq" id="WP_282839119.1">
    <property type="nucleotide sequence ID" value="NZ_JASCXW010000009.1"/>
</dbReference>
<dbReference type="GO" id="GO:0140359">
    <property type="term" value="F:ABC-type transporter activity"/>
    <property type="evidence" value="ECO:0007669"/>
    <property type="project" value="InterPro"/>
</dbReference>
<comment type="caution">
    <text evidence="2">The sequence shown here is derived from an EMBL/GenBank/DDBJ whole genome shotgun (WGS) entry which is preliminary data.</text>
</comment>
<feature type="transmembrane region" description="Helical" evidence="1">
    <location>
        <begin position="12"/>
        <end position="35"/>
    </location>
</feature>
<evidence type="ECO:0000313" key="2">
    <source>
        <dbReference type="EMBL" id="MDI6452700.1"/>
    </source>
</evidence>
<keyword evidence="1" id="KW-1133">Transmembrane helix</keyword>
<feature type="transmembrane region" description="Helical" evidence="1">
    <location>
        <begin position="156"/>
        <end position="176"/>
    </location>
</feature>
<evidence type="ECO:0000313" key="3">
    <source>
        <dbReference type="Proteomes" id="UP001431532"/>
    </source>
</evidence>
<dbReference type="EMBL" id="JASCXW010000009">
    <property type="protein sequence ID" value="MDI6452700.1"/>
    <property type="molecule type" value="Genomic_DNA"/>
</dbReference>
<name>A0AAW6U4B2_9MOLU</name>
<dbReference type="PANTHER" id="PTHR37305:SF2">
    <property type="entry name" value="BACITRACIN TRANSPORT PERMEASE PROTEIN BCRB"/>
    <property type="match status" value="1"/>
</dbReference>
<dbReference type="Pfam" id="PF12679">
    <property type="entry name" value="ABC2_membrane_2"/>
    <property type="match status" value="1"/>
</dbReference>
<dbReference type="Proteomes" id="UP001431532">
    <property type="component" value="Unassembled WGS sequence"/>
</dbReference>
<organism evidence="2 3">
    <name type="scientific">Peloplasma aerotolerans</name>
    <dbReference type="NCBI Taxonomy" id="3044389"/>
    <lineage>
        <taxon>Bacteria</taxon>
        <taxon>Bacillati</taxon>
        <taxon>Mycoplasmatota</taxon>
        <taxon>Mollicutes</taxon>
        <taxon>Acholeplasmatales</taxon>
        <taxon>Acholeplasmataceae</taxon>
        <taxon>Peloplasma</taxon>
    </lineage>
</organism>
<evidence type="ECO:0000256" key="1">
    <source>
        <dbReference type="SAM" id="Phobius"/>
    </source>
</evidence>
<accession>A0AAW6U4B2</accession>
<keyword evidence="1" id="KW-0812">Transmembrane</keyword>
<protein>
    <submittedName>
        <fullName evidence="2">ABC transporter permease subunit</fullName>
    </submittedName>
</protein>
<keyword evidence="1" id="KW-0472">Membrane</keyword>
<dbReference type="AlphaFoldDB" id="A0AAW6U4B2"/>
<sequence>MNKALLKATLKSNYFIFIIFFLVLMMYSSIIIGMYNPDDLGAWDSMFELFSPTMLNAMGFQLLEPSLFGFVGGYLYGFIMLMFPMIYIIVLGPRMIAKYVDSGSMSFLLSTPNTRQKISVTQAFYMSVSIFILISVVALINLGFSELMFPGQMKLYSYFLLNFNLIALLSLLGGISFLSSCLFNESRFASGFGAGIPIGFFVINMLSNVSTDLDFLKYFTVFSLFDTNDAVIQSNRVYLNVSILLLLTFALYFSGIYIFKKKDLHI</sequence>
<gene>
    <name evidence="2" type="ORF">QJ521_03890</name>
</gene>